<accession>A0ACC0WC55</accession>
<evidence type="ECO:0000313" key="2">
    <source>
        <dbReference type="Proteomes" id="UP001163321"/>
    </source>
</evidence>
<protein>
    <submittedName>
        <fullName evidence="1">Uncharacterized protein</fullName>
    </submittedName>
</protein>
<reference evidence="1 2" key="1">
    <citation type="journal article" date="2022" name="bioRxiv">
        <title>The genome of the oomycete Peronosclerospora sorghi, a cosmopolitan pathogen of maize and sorghum, is inflated with dispersed pseudogenes.</title>
        <authorList>
            <person name="Fletcher K."/>
            <person name="Martin F."/>
            <person name="Isakeit T."/>
            <person name="Cavanaugh K."/>
            <person name="Magill C."/>
            <person name="Michelmore R."/>
        </authorList>
    </citation>
    <scope>NUCLEOTIDE SEQUENCE [LARGE SCALE GENOMIC DNA]</scope>
    <source>
        <strain evidence="1">P6</strain>
    </source>
</reference>
<sequence length="383" mass="43501">MQVPTRRSTCWRRKLPRAGKVVTIGCIVVYFCWYASTIAQLVPSVGSHGTRGVAKQLRHAVASILGAHVRDDETWWLRPELYRSASGCDFSAAVAGFKPDELELNCSNMDEVETGEFVGKGFWREVFKTKWNGREVAIKRVKEKLLTRSDIIPRHVEECASIFSIRKEPNIVGLIGWCKSTVVVEYIPHRLDTLLFESNEPISVYRALELARDAARGVAQLHNAPGGPFVHADLQARQFLIDANGTLKLNDFNRVKYAGPRLVNGVPTIEKCTFETSVAKGKWRSPEEFQHLQLDEKLDIYSLSLVLWTLRARVKPFEMLTRDEVYTKVPAGLRPSLKDMDEYPQRMKDLIVKGWDNDPQKRPAAKDMADEIERILSSYEGAR</sequence>
<dbReference type="Proteomes" id="UP001163321">
    <property type="component" value="Chromosome 2"/>
</dbReference>
<organism evidence="1 2">
    <name type="scientific">Peronosclerospora sorghi</name>
    <dbReference type="NCBI Taxonomy" id="230839"/>
    <lineage>
        <taxon>Eukaryota</taxon>
        <taxon>Sar</taxon>
        <taxon>Stramenopiles</taxon>
        <taxon>Oomycota</taxon>
        <taxon>Peronosporomycetes</taxon>
        <taxon>Peronosporales</taxon>
        <taxon>Peronosporaceae</taxon>
        <taxon>Peronosclerospora</taxon>
    </lineage>
</organism>
<dbReference type="EMBL" id="CM047581">
    <property type="protein sequence ID" value="KAI9916334.1"/>
    <property type="molecule type" value="Genomic_DNA"/>
</dbReference>
<gene>
    <name evidence="1" type="ORF">PsorP6_017975</name>
</gene>
<comment type="caution">
    <text evidence="1">The sequence shown here is derived from an EMBL/GenBank/DDBJ whole genome shotgun (WGS) entry which is preliminary data.</text>
</comment>
<evidence type="ECO:0000313" key="1">
    <source>
        <dbReference type="EMBL" id="KAI9916334.1"/>
    </source>
</evidence>
<keyword evidence="2" id="KW-1185">Reference proteome</keyword>
<name>A0ACC0WC55_9STRA</name>
<proteinExistence type="predicted"/>